<dbReference type="Proteomes" id="UP000829291">
    <property type="component" value="Chromosome 6"/>
</dbReference>
<dbReference type="Pfam" id="PF00232">
    <property type="entry name" value="Glyco_hydro_1"/>
    <property type="match status" value="1"/>
</dbReference>
<evidence type="ECO:0000256" key="5">
    <source>
        <dbReference type="SAM" id="SignalP"/>
    </source>
</evidence>
<gene>
    <name evidence="7" type="primary">LOC124294936</name>
</gene>
<dbReference type="InterPro" id="IPR017853">
    <property type="entry name" value="GH"/>
</dbReference>
<protein>
    <submittedName>
        <fullName evidence="7">Myrosinase 1-like isoform X2</fullName>
    </submittedName>
</protein>
<dbReference type="PRINTS" id="PR00131">
    <property type="entry name" value="GLHYDRLASE1"/>
</dbReference>
<name>A0ABM3GE29_NEOLC</name>
<evidence type="ECO:0000256" key="1">
    <source>
        <dbReference type="ARBA" id="ARBA00010838"/>
    </source>
</evidence>
<proteinExistence type="inferred from homology"/>
<organism evidence="6 7">
    <name type="scientific">Neodiprion lecontei</name>
    <name type="common">Redheaded pine sawfly</name>
    <dbReference type="NCBI Taxonomy" id="441921"/>
    <lineage>
        <taxon>Eukaryota</taxon>
        <taxon>Metazoa</taxon>
        <taxon>Ecdysozoa</taxon>
        <taxon>Arthropoda</taxon>
        <taxon>Hexapoda</taxon>
        <taxon>Insecta</taxon>
        <taxon>Pterygota</taxon>
        <taxon>Neoptera</taxon>
        <taxon>Endopterygota</taxon>
        <taxon>Hymenoptera</taxon>
        <taxon>Tenthredinoidea</taxon>
        <taxon>Diprionidae</taxon>
        <taxon>Diprioninae</taxon>
        <taxon>Neodiprion</taxon>
    </lineage>
</organism>
<dbReference type="PROSITE" id="PS00653">
    <property type="entry name" value="GLYCOSYL_HYDROL_F1_2"/>
    <property type="match status" value="1"/>
</dbReference>
<dbReference type="GeneID" id="124294936"/>
<feature type="signal peptide" evidence="5">
    <location>
        <begin position="1"/>
        <end position="19"/>
    </location>
</feature>
<keyword evidence="2" id="KW-0378">Hydrolase</keyword>
<evidence type="ECO:0000256" key="3">
    <source>
        <dbReference type="ARBA" id="ARBA00023295"/>
    </source>
</evidence>
<dbReference type="RefSeq" id="XP_046598495.1">
    <property type="nucleotide sequence ID" value="XM_046742539.1"/>
</dbReference>
<keyword evidence="5" id="KW-0732">Signal</keyword>
<evidence type="ECO:0000313" key="7">
    <source>
        <dbReference type="RefSeq" id="XP_046598495.1"/>
    </source>
</evidence>
<evidence type="ECO:0000256" key="4">
    <source>
        <dbReference type="RuleBase" id="RU003690"/>
    </source>
</evidence>
<comment type="similarity">
    <text evidence="1 4">Belongs to the glycosyl hydrolase 1 family.</text>
</comment>
<dbReference type="Gene3D" id="3.20.20.80">
    <property type="entry name" value="Glycosidases"/>
    <property type="match status" value="1"/>
</dbReference>
<feature type="chain" id="PRO_5046568991" evidence="5">
    <location>
        <begin position="20"/>
        <end position="500"/>
    </location>
</feature>
<evidence type="ECO:0000256" key="2">
    <source>
        <dbReference type="ARBA" id="ARBA00022801"/>
    </source>
</evidence>
<dbReference type="SUPFAM" id="SSF51445">
    <property type="entry name" value="(Trans)glycosidases"/>
    <property type="match status" value="1"/>
</dbReference>
<keyword evidence="6" id="KW-1185">Reference proteome</keyword>
<sequence>MDCYFVALIICLVLATVSCCDIVKLTFPSGFRFGAATASYQIEGAWNVSDKGENVWDYWTHNYPGYIADGTNGDIACDSYHKYEEDVQLLKSAGLDFYRFSISWSRVLPTGFTNVISEDGLQYYKNLTAELVANGIEPIVTIYHWDHPQVIEDMGGWTNELMVDWFVDYARVLFEALGDTVKKWITINEPRSFCLLGYEDTQKAPGKVISGIGAYLCMHNVLKAHGKTYRMYDEEFRDVQQGVIGMAFSLITILSANSSDTVSADVGFQFEVGWNTHPIYIGDYPEIMKTRVAMISEAQGYPRSRLPELTDDWIAIINGSSDFFGANLYTSVLASPDPDEELGIYNSDSGIILEANSSWSRAASSWLYVYPPGFGYTLRQIRDYYDNPPVWITENGYSDKGELEDYDRISYFYDYLRELLIALKRDGCDIRGYAIWSLMDNFEWQDGIADKFGIYSVDFDDPARTRSSKLSTAWWARVTSTRKLQAVPTNSNARIKLPWE</sequence>
<accession>A0ABM3GE29</accession>
<dbReference type="PANTHER" id="PTHR10353:SF36">
    <property type="entry name" value="LP05116P"/>
    <property type="match status" value="1"/>
</dbReference>
<evidence type="ECO:0000313" key="6">
    <source>
        <dbReference type="Proteomes" id="UP000829291"/>
    </source>
</evidence>
<dbReference type="InterPro" id="IPR033132">
    <property type="entry name" value="GH_1_N_CS"/>
</dbReference>
<dbReference type="PANTHER" id="PTHR10353">
    <property type="entry name" value="GLYCOSYL HYDROLASE"/>
    <property type="match status" value="1"/>
</dbReference>
<dbReference type="InterPro" id="IPR001360">
    <property type="entry name" value="Glyco_hydro_1"/>
</dbReference>
<keyword evidence="3" id="KW-0326">Glycosidase</keyword>
<reference evidence="7" key="1">
    <citation type="submission" date="2025-08" db="UniProtKB">
        <authorList>
            <consortium name="RefSeq"/>
        </authorList>
    </citation>
    <scope>IDENTIFICATION</scope>
    <source>
        <tissue evidence="7">Thorax and Abdomen</tissue>
    </source>
</reference>